<evidence type="ECO:0000313" key="1">
    <source>
        <dbReference type="EMBL" id="KJR80785.1"/>
    </source>
</evidence>
<dbReference type="GeneID" id="27672265"/>
<sequence length="106" mass="12056">MARGNERTEASFLAWNQDGTGFHREVPAWENGFCVLAWFDKETKKVGTPYIAIMNNEQHSTAGRKVAVSVHRYAQDILQSTWARRSNRSLLLFVCWNGPSSAPKKE</sequence>
<comment type="caution">
    <text evidence="1">The sequence shown here is derived from an EMBL/GenBank/DDBJ whole genome shotgun (WGS) entry which is preliminary data.</text>
</comment>
<accession>A0A0F2LWB4</accession>
<dbReference type="EMBL" id="AXCR01000012">
    <property type="protein sequence ID" value="KJR80785.1"/>
    <property type="molecule type" value="Genomic_DNA"/>
</dbReference>
<name>A0A0F2LWB4_SPOSC</name>
<protein>
    <submittedName>
        <fullName evidence="1">Uncharacterized protein</fullName>
    </submittedName>
</protein>
<dbReference type="Proteomes" id="UP000033710">
    <property type="component" value="Unassembled WGS sequence"/>
</dbReference>
<dbReference type="KEGG" id="ssck:SPSK_10666"/>
<dbReference type="AlphaFoldDB" id="A0A0F2LWB4"/>
<reference evidence="1 2" key="1">
    <citation type="journal article" date="2014" name="BMC Genomics">
        <title>Comparative genomics of the major fungal agents of human and animal Sporotrichosis: Sporothrix schenckii and Sporothrix brasiliensis.</title>
        <authorList>
            <person name="Teixeira M.M."/>
            <person name="de Almeida L.G."/>
            <person name="Kubitschek-Barreira P."/>
            <person name="Alves F.L."/>
            <person name="Kioshima E.S."/>
            <person name="Abadio A.K."/>
            <person name="Fernandes L."/>
            <person name="Derengowski L.S."/>
            <person name="Ferreira K.S."/>
            <person name="Souza R.C."/>
            <person name="Ruiz J.C."/>
            <person name="de Andrade N.C."/>
            <person name="Paes H.C."/>
            <person name="Nicola A.M."/>
            <person name="Albuquerque P."/>
            <person name="Gerber A.L."/>
            <person name="Martins V.P."/>
            <person name="Peconick L.D."/>
            <person name="Neto A.V."/>
            <person name="Chaucanez C.B."/>
            <person name="Silva P.A."/>
            <person name="Cunha O.L."/>
            <person name="de Oliveira F.F."/>
            <person name="dos Santos T.C."/>
            <person name="Barros A.L."/>
            <person name="Soares M.A."/>
            <person name="de Oliveira L.M."/>
            <person name="Marini M.M."/>
            <person name="Villalobos-Duno H."/>
            <person name="Cunha M.M."/>
            <person name="de Hoog S."/>
            <person name="da Silveira J.F."/>
            <person name="Henrissat B."/>
            <person name="Nino-Vega G.A."/>
            <person name="Cisalpino P.S."/>
            <person name="Mora-Montes H.M."/>
            <person name="Almeida S.R."/>
            <person name="Stajich J.E."/>
            <person name="Lopes-Bezerra L.M."/>
            <person name="Vasconcelos A.T."/>
            <person name="Felipe M.S."/>
        </authorList>
    </citation>
    <scope>NUCLEOTIDE SEQUENCE [LARGE SCALE GENOMIC DNA]</scope>
    <source>
        <strain evidence="1 2">1099-18</strain>
    </source>
</reference>
<dbReference type="VEuPathDB" id="FungiDB:SPSK_10666"/>
<reference evidence="1 2" key="2">
    <citation type="journal article" date="2015" name="Eukaryot. Cell">
        <title>Asexual propagation of a virulent clone complex in a human and feline outbreak of sporotrichosis.</title>
        <authorList>
            <person name="Teixeira Mde M."/>
            <person name="Rodrigues A.M."/>
            <person name="Tsui C.K."/>
            <person name="de Almeida L.G."/>
            <person name="Van Diepeningen A.D."/>
            <person name="van den Ende B.G."/>
            <person name="Fernandes G.F."/>
            <person name="Kano R."/>
            <person name="Hamelin R.C."/>
            <person name="Lopes-Bezerra L.M."/>
            <person name="Vasconcelos A.T."/>
            <person name="de Hoog S."/>
            <person name="de Camargo Z.P."/>
            <person name="Felipe M.S."/>
        </authorList>
    </citation>
    <scope>NUCLEOTIDE SEQUENCE [LARGE SCALE GENOMIC DNA]</scope>
    <source>
        <strain evidence="1 2">1099-18</strain>
    </source>
</reference>
<evidence type="ECO:0000313" key="2">
    <source>
        <dbReference type="Proteomes" id="UP000033710"/>
    </source>
</evidence>
<proteinExistence type="predicted"/>
<dbReference type="RefSeq" id="XP_016583461.1">
    <property type="nucleotide sequence ID" value="XM_016736988.1"/>
</dbReference>
<organism evidence="1 2">
    <name type="scientific">Sporothrix schenckii 1099-18</name>
    <dbReference type="NCBI Taxonomy" id="1397361"/>
    <lineage>
        <taxon>Eukaryota</taxon>
        <taxon>Fungi</taxon>
        <taxon>Dikarya</taxon>
        <taxon>Ascomycota</taxon>
        <taxon>Pezizomycotina</taxon>
        <taxon>Sordariomycetes</taxon>
        <taxon>Sordariomycetidae</taxon>
        <taxon>Ophiostomatales</taxon>
        <taxon>Ophiostomataceae</taxon>
        <taxon>Sporothrix</taxon>
    </lineage>
</organism>
<gene>
    <name evidence="1" type="ORF">SPSK_10666</name>
</gene>